<evidence type="ECO:0000313" key="2">
    <source>
        <dbReference type="Proteomes" id="UP000723463"/>
    </source>
</evidence>
<protein>
    <submittedName>
        <fullName evidence="1">Uncharacterized protein</fullName>
    </submittedName>
</protein>
<name>A0A9P6JY17_9FUNG</name>
<dbReference type="AlphaFoldDB" id="A0A9P6JY17"/>
<reference evidence="1" key="1">
    <citation type="journal article" date="2020" name="Fungal Divers.">
        <title>Resolving the Mortierellaceae phylogeny through synthesis of multi-gene phylogenetics and phylogenomics.</title>
        <authorList>
            <person name="Vandepol N."/>
            <person name="Liber J."/>
            <person name="Desiro A."/>
            <person name="Na H."/>
            <person name="Kennedy M."/>
            <person name="Barry K."/>
            <person name="Grigoriev I.V."/>
            <person name="Miller A.N."/>
            <person name="O'Donnell K."/>
            <person name="Stajich J.E."/>
            <person name="Bonito G."/>
        </authorList>
    </citation>
    <scope>NUCLEOTIDE SEQUENCE</scope>
    <source>
        <strain evidence="1">NRRL 2591</strain>
    </source>
</reference>
<dbReference type="EMBL" id="JAAAXW010000468">
    <property type="protein sequence ID" value="KAF9537071.1"/>
    <property type="molecule type" value="Genomic_DNA"/>
</dbReference>
<dbReference type="Proteomes" id="UP000723463">
    <property type="component" value="Unassembled WGS sequence"/>
</dbReference>
<gene>
    <name evidence="1" type="ORF">EC957_008888</name>
</gene>
<comment type="caution">
    <text evidence="1">The sequence shown here is derived from an EMBL/GenBank/DDBJ whole genome shotgun (WGS) entry which is preliminary data.</text>
</comment>
<sequence>MSSSFDRVSVGPPQDPLNIIVGIKIRDMIFRHNHPFPTSYQDIVVGLKELIIECLCGGMDVHVTRVCLFFNKGGRKYVSTPFPEGWVEYERVQDEQELEFLRGEGQTAVFAVFLL</sequence>
<accession>A0A9P6JY17</accession>
<evidence type="ECO:0000313" key="1">
    <source>
        <dbReference type="EMBL" id="KAF9537071.1"/>
    </source>
</evidence>
<proteinExistence type="predicted"/>
<keyword evidence="2" id="KW-1185">Reference proteome</keyword>
<organism evidence="1 2">
    <name type="scientific">Mortierella hygrophila</name>
    <dbReference type="NCBI Taxonomy" id="979708"/>
    <lineage>
        <taxon>Eukaryota</taxon>
        <taxon>Fungi</taxon>
        <taxon>Fungi incertae sedis</taxon>
        <taxon>Mucoromycota</taxon>
        <taxon>Mortierellomycotina</taxon>
        <taxon>Mortierellomycetes</taxon>
        <taxon>Mortierellales</taxon>
        <taxon>Mortierellaceae</taxon>
        <taxon>Mortierella</taxon>
    </lineage>
</organism>